<feature type="compositionally biased region" description="Basic and acidic residues" evidence="5">
    <location>
        <begin position="349"/>
        <end position="360"/>
    </location>
</feature>
<dbReference type="InterPro" id="IPR007527">
    <property type="entry name" value="Znf_SWIM"/>
</dbReference>
<dbReference type="Pfam" id="PF04434">
    <property type="entry name" value="SWIM"/>
    <property type="match status" value="1"/>
</dbReference>
<feature type="compositionally biased region" description="Low complexity" evidence="5">
    <location>
        <begin position="325"/>
        <end position="337"/>
    </location>
</feature>
<keyword evidence="3" id="KW-0862">Zinc</keyword>
<comment type="caution">
    <text evidence="7">The sequence shown here is derived from an EMBL/GenBank/DDBJ whole genome shotgun (WGS) entry which is preliminary data.</text>
</comment>
<evidence type="ECO:0000313" key="8">
    <source>
        <dbReference type="Proteomes" id="UP000289738"/>
    </source>
</evidence>
<evidence type="ECO:0000259" key="6">
    <source>
        <dbReference type="PROSITE" id="PS50966"/>
    </source>
</evidence>
<feature type="region of interest" description="Disordered" evidence="5">
    <location>
        <begin position="526"/>
        <end position="557"/>
    </location>
</feature>
<feature type="domain" description="SWIM-type" evidence="6">
    <location>
        <begin position="419"/>
        <end position="451"/>
    </location>
</feature>
<evidence type="ECO:0000313" key="7">
    <source>
        <dbReference type="EMBL" id="RYR40511.1"/>
    </source>
</evidence>
<dbReference type="PANTHER" id="PTHR31973">
    <property type="entry name" value="POLYPROTEIN, PUTATIVE-RELATED"/>
    <property type="match status" value="1"/>
</dbReference>
<proteinExistence type="predicted"/>
<reference evidence="7 8" key="1">
    <citation type="submission" date="2019-01" db="EMBL/GenBank/DDBJ databases">
        <title>Sequencing of cultivated peanut Arachis hypogaea provides insights into genome evolution and oil improvement.</title>
        <authorList>
            <person name="Chen X."/>
        </authorList>
    </citation>
    <scope>NUCLEOTIDE SEQUENCE [LARGE SCALE GENOMIC DNA]</scope>
    <source>
        <strain evidence="8">cv. Fuhuasheng</strain>
        <tissue evidence="7">Leaves</tissue>
    </source>
</reference>
<dbReference type="Pfam" id="PF26130">
    <property type="entry name" value="PB1-like"/>
    <property type="match status" value="1"/>
</dbReference>
<accession>A0A445BPE9</accession>
<evidence type="ECO:0000256" key="3">
    <source>
        <dbReference type="ARBA" id="ARBA00022833"/>
    </source>
</evidence>
<feature type="compositionally biased region" description="Basic and acidic residues" evidence="5">
    <location>
        <begin position="314"/>
        <end position="324"/>
    </location>
</feature>
<dbReference type="InterPro" id="IPR006564">
    <property type="entry name" value="Znf_PMZ"/>
</dbReference>
<keyword evidence="1" id="KW-0479">Metal-binding</keyword>
<evidence type="ECO:0000256" key="4">
    <source>
        <dbReference type="PROSITE-ProRule" id="PRU00325"/>
    </source>
</evidence>
<feature type="compositionally biased region" description="Basic and acidic residues" evidence="5">
    <location>
        <begin position="223"/>
        <end position="245"/>
    </location>
</feature>
<dbReference type="EMBL" id="SDMP01000009">
    <property type="protein sequence ID" value="RYR40511.1"/>
    <property type="molecule type" value="Genomic_DNA"/>
</dbReference>
<evidence type="ECO:0000256" key="1">
    <source>
        <dbReference type="ARBA" id="ARBA00022723"/>
    </source>
</evidence>
<protein>
    <recommendedName>
        <fullName evidence="6">SWIM-type domain-containing protein</fullName>
    </recommendedName>
</protein>
<dbReference type="PANTHER" id="PTHR31973:SF187">
    <property type="entry name" value="MUTATOR TRANSPOSASE MUDRA PROTEIN"/>
    <property type="match status" value="1"/>
</dbReference>
<dbReference type="AlphaFoldDB" id="A0A445BPE9"/>
<dbReference type="GO" id="GO:0008270">
    <property type="term" value="F:zinc ion binding"/>
    <property type="evidence" value="ECO:0007669"/>
    <property type="project" value="UniProtKB-KW"/>
</dbReference>
<feature type="region of interest" description="Disordered" evidence="5">
    <location>
        <begin position="1"/>
        <end position="39"/>
    </location>
</feature>
<sequence length="587" mass="66457">MTRSKEPRRSRLLASQRRNDAGEPQRRRRRKRTVSGETKQRTRLAVRLSSVQNHGPSTKFRHDSAAGALSWLLMVYEKEGCHRYEVVEAEGIVIVSYNKGVNGKIGYYPDNRNCLGDVEVDRLDVFYLRNYYKELGYDRMKEVWWLVPGKSIGEGLRKLKSDADLREMCEMGSQNAGLVDIYIEHEVSSPELIEGKEVLVYINDQVRDLGTQAKENIAAAPHDGARPNDEKNHTANVSRPREEGVKASVKVPIEQKLKKKAKNTPKPNQTKVHRRYCLRSTTGIGGTKAQKRGQGSKIPVMLMSSNSDDSSEDEPYKPVKKDISSDSYVVDPVPSSKVKGKKKTSNKSDSQDKGKGKNKMKEKIYVDDDAYVEINSDVEVDFGKSILEKLRKKSRQWQPIWAEDTGYEKSEVHGHPTHHVVDLGKKLCTCQLWMLTGIPCVHACAAIARVNKWPKNFCHKLLIMESYKVTYSHHINPLPGQQLWKRSEANRPLAPLVKRKLGQLQTKRRKDADEGALCKVLSALQEHEQKRKTPTRSGKLPLRRRSPTPTGFASFNPMEGASEATAARLANFLKFVPTPGFKPPRKK</sequence>
<dbReference type="Proteomes" id="UP000289738">
    <property type="component" value="Chromosome A09"/>
</dbReference>
<evidence type="ECO:0000256" key="5">
    <source>
        <dbReference type="SAM" id="MobiDB-lite"/>
    </source>
</evidence>
<name>A0A445BPE9_ARAHY</name>
<keyword evidence="2 4" id="KW-0863">Zinc-finger</keyword>
<feature type="region of interest" description="Disordered" evidence="5">
    <location>
        <begin position="220"/>
        <end position="360"/>
    </location>
</feature>
<dbReference type="SMART" id="SM00575">
    <property type="entry name" value="ZnF_PMZ"/>
    <property type="match status" value="1"/>
</dbReference>
<evidence type="ECO:0000256" key="2">
    <source>
        <dbReference type="ARBA" id="ARBA00022771"/>
    </source>
</evidence>
<organism evidence="7 8">
    <name type="scientific">Arachis hypogaea</name>
    <name type="common">Peanut</name>
    <dbReference type="NCBI Taxonomy" id="3818"/>
    <lineage>
        <taxon>Eukaryota</taxon>
        <taxon>Viridiplantae</taxon>
        <taxon>Streptophyta</taxon>
        <taxon>Embryophyta</taxon>
        <taxon>Tracheophyta</taxon>
        <taxon>Spermatophyta</taxon>
        <taxon>Magnoliopsida</taxon>
        <taxon>eudicotyledons</taxon>
        <taxon>Gunneridae</taxon>
        <taxon>Pentapetalae</taxon>
        <taxon>rosids</taxon>
        <taxon>fabids</taxon>
        <taxon>Fabales</taxon>
        <taxon>Fabaceae</taxon>
        <taxon>Papilionoideae</taxon>
        <taxon>50 kb inversion clade</taxon>
        <taxon>dalbergioids sensu lato</taxon>
        <taxon>Dalbergieae</taxon>
        <taxon>Pterocarpus clade</taxon>
        <taxon>Arachis</taxon>
    </lineage>
</organism>
<gene>
    <name evidence="7" type="ORF">Ahy_A09g046267</name>
</gene>
<dbReference type="InterPro" id="IPR058594">
    <property type="entry name" value="PB1-like_dom_pln"/>
</dbReference>
<dbReference type="PROSITE" id="PS50966">
    <property type="entry name" value="ZF_SWIM"/>
    <property type="match status" value="1"/>
</dbReference>
<keyword evidence="8" id="KW-1185">Reference proteome</keyword>